<name>A0A183ULY5_TOXCA</name>
<dbReference type="EMBL" id="UYWY01020196">
    <property type="protein sequence ID" value="VDM40826.1"/>
    <property type="molecule type" value="Genomic_DNA"/>
</dbReference>
<dbReference type="Proteomes" id="UP000050794">
    <property type="component" value="Unassembled WGS sequence"/>
</dbReference>
<sequence length="154" mass="16382">MLVNEIDTPARKKLSMFPETGIGSLPVCMCSVLAILAVFVSRPVLSELSLAVETWLENSLAVKGDFSFAVSRWWCTDDGSWAVRTSTGQFGPCCVCLAVAGEGERAVVAESSIAAGVPVDSDDGISSSIVMWKLASVREKVKVTVVRVGLQKEA</sequence>
<feature type="transmembrane region" description="Helical" evidence="1">
    <location>
        <begin position="20"/>
        <end position="40"/>
    </location>
</feature>
<dbReference type="WBParaSite" id="TCNE_0000950501-mRNA-1">
    <property type="protein sequence ID" value="TCNE_0000950501-mRNA-1"/>
    <property type="gene ID" value="TCNE_0000950501"/>
</dbReference>
<accession>A0A183ULY5</accession>
<keyword evidence="1" id="KW-0472">Membrane</keyword>
<evidence type="ECO:0000313" key="2">
    <source>
        <dbReference type="EMBL" id="VDM40826.1"/>
    </source>
</evidence>
<reference evidence="4" key="1">
    <citation type="submission" date="2016-06" db="UniProtKB">
        <authorList>
            <consortium name="WormBaseParasite"/>
        </authorList>
    </citation>
    <scope>IDENTIFICATION</scope>
</reference>
<organism evidence="3 4">
    <name type="scientific">Toxocara canis</name>
    <name type="common">Canine roundworm</name>
    <dbReference type="NCBI Taxonomy" id="6265"/>
    <lineage>
        <taxon>Eukaryota</taxon>
        <taxon>Metazoa</taxon>
        <taxon>Ecdysozoa</taxon>
        <taxon>Nematoda</taxon>
        <taxon>Chromadorea</taxon>
        <taxon>Rhabditida</taxon>
        <taxon>Spirurina</taxon>
        <taxon>Ascaridomorpha</taxon>
        <taxon>Ascaridoidea</taxon>
        <taxon>Toxocaridae</taxon>
        <taxon>Toxocara</taxon>
    </lineage>
</organism>
<evidence type="ECO:0000313" key="4">
    <source>
        <dbReference type="WBParaSite" id="TCNE_0000950501-mRNA-1"/>
    </source>
</evidence>
<proteinExistence type="predicted"/>
<keyword evidence="1" id="KW-1133">Transmembrane helix</keyword>
<reference evidence="2 3" key="2">
    <citation type="submission" date="2018-11" db="EMBL/GenBank/DDBJ databases">
        <authorList>
            <consortium name="Pathogen Informatics"/>
        </authorList>
    </citation>
    <scope>NUCLEOTIDE SEQUENCE [LARGE SCALE GENOMIC DNA]</scope>
</reference>
<gene>
    <name evidence="2" type="ORF">TCNE_LOCUS9505</name>
</gene>
<protein>
    <submittedName>
        <fullName evidence="4">DUF4379 domain-containing protein</fullName>
    </submittedName>
</protein>
<evidence type="ECO:0000313" key="3">
    <source>
        <dbReference type="Proteomes" id="UP000050794"/>
    </source>
</evidence>
<dbReference type="AlphaFoldDB" id="A0A183ULY5"/>
<keyword evidence="3" id="KW-1185">Reference proteome</keyword>
<evidence type="ECO:0000256" key="1">
    <source>
        <dbReference type="SAM" id="Phobius"/>
    </source>
</evidence>
<keyword evidence="1" id="KW-0812">Transmembrane</keyword>